<organism evidence="3 4">
    <name type="scientific">Quercus suber</name>
    <name type="common">Cork oak</name>
    <dbReference type="NCBI Taxonomy" id="58331"/>
    <lineage>
        <taxon>Eukaryota</taxon>
        <taxon>Viridiplantae</taxon>
        <taxon>Streptophyta</taxon>
        <taxon>Embryophyta</taxon>
        <taxon>Tracheophyta</taxon>
        <taxon>Spermatophyta</taxon>
        <taxon>Magnoliopsida</taxon>
        <taxon>eudicotyledons</taxon>
        <taxon>Gunneridae</taxon>
        <taxon>Pentapetalae</taxon>
        <taxon>rosids</taxon>
        <taxon>fabids</taxon>
        <taxon>Fagales</taxon>
        <taxon>Fagaceae</taxon>
        <taxon>Quercus</taxon>
    </lineage>
</organism>
<dbReference type="Pfam" id="PF23622">
    <property type="entry name" value="LRR_At1g61320_AtMIF1"/>
    <property type="match status" value="1"/>
</dbReference>
<dbReference type="InterPro" id="IPR055357">
    <property type="entry name" value="LRR_At1g61320_AtMIF1"/>
</dbReference>
<feature type="region of interest" description="Disordered" evidence="1">
    <location>
        <begin position="1"/>
        <end position="56"/>
    </location>
</feature>
<dbReference type="PANTHER" id="PTHR34145">
    <property type="entry name" value="OS02G0105600 PROTEIN"/>
    <property type="match status" value="1"/>
</dbReference>
<dbReference type="EMBL" id="PKMF04000421">
    <property type="protein sequence ID" value="KAK7832595.1"/>
    <property type="molecule type" value="Genomic_DNA"/>
</dbReference>
<sequence>MEEEESYDSTIYGERSPTSRDNYDYEYSNPNNSEEEDEEESSDNHRTKRRKHAPTLEDRITTLPHSILLNILSFTQSYKTATAFASEVDDTLLLHRAPKLANFSVQFEYKSHLKRHLDLWVRFATTAKVDKLSLQLSSPCFSLLDANEYRLPQYLYANEFVSEFDFSYCKIKPIGLLCWVSLKRLCIRKSALCEDLIRKVLMGSPRLEYLELNDCYEFNRLDIVSESLRKLVIDSYLVDMLEREERTLELEIVAPKIECLEILGDFFIRRCRIKHVSALVEAKLDFDMWKGYDSDEEEGACEEFQDTERHS</sequence>
<dbReference type="AlphaFoldDB" id="A0AAW0K021"/>
<name>A0AAW0K021_QUESU</name>
<reference evidence="3 4" key="1">
    <citation type="journal article" date="2018" name="Sci. Data">
        <title>The draft genome sequence of cork oak.</title>
        <authorList>
            <person name="Ramos A.M."/>
            <person name="Usie A."/>
            <person name="Barbosa P."/>
            <person name="Barros P.M."/>
            <person name="Capote T."/>
            <person name="Chaves I."/>
            <person name="Simoes F."/>
            <person name="Abreu I."/>
            <person name="Carrasquinho I."/>
            <person name="Faro C."/>
            <person name="Guimaraes J.B."/>
            <person name="Mendonca D."/>
            <person name="Nobrega F."/>
            <person name="Rodrigues L."/>
            <person name="Saibo N.J.M."/>
            <person name="Varela M.C."/>
            <person name="Egas C."/>
            <person name="Matos J."/>
            <person name="Miguel C.M."/>
            <person name="Oliveira M.M."/>
            <person name="Ricardo C.P."/>
            <person name="Goncalves S."/>
        </authorList>
    </citation>
    <scope>NUCLEOTIDE SEQUENCE [LARGE SCALE GENOMIC DNA]</scope>
    <source>
        <strain evidence="4">cv. HL8</strain>
    </source>
</reference>
<dbReference type="InterPro" id="IPR053772">
    <property type="entry name" value="At1g61320/At1g61330-like"/>
</dbReference>
<gene>
    <name evidence="3" type="ORF">CFP56_026278</name>
</gene>
<dbReference type="Proteomes" id="UP000237347">
    <property type="component" value="Unassembled WGS sequence"/>
</dbReference>
<evidence type="ECO:0000259" key="2">
    <source>
        <dbReference type="Pfam" id="PF23622"/>
    </source>
</evidence>
<evidence type="ECO:0000313" key="4">
    <source>
        <dbReference type="Proteomes" id="UP000237347"/>
    </source>
</evidence>
<proteinExistence type="predicted"/>
<dbReference type="PANTHER" id="PTHR34145:SF28">
    <property type="entry name" value="F-BOX DOMAIN-CONTAINING PROTEIN"/>
    <property type="match status" value="1"/>
</dbReference>
<evidence type="ECO:0000256" key="1">
    <source>
        <dbReference type="SAM" id="MobiDB-lite"/>
    </source>
</evidence>
<accession>A0AAW0K021</accession>
<feature type="domain" description="At1g61320/AtMIF1 LRR" evidence="2">
    <location>
        <begin position="106"/>
        <end position="265"/>
    </location>
</feature>
<evidence type="ECO:0000313" key="3">
    <source>
        <dbReference type="EMBL" id="KAK7832595.1"/>
    </source>
</evidence>
<comment type="caution">
    <text evidence="3">The sequence shown here is derived from an EMBL/GenBank/DDBJ whole genome shotgun (WGS) entry which is preliminary data.</text>
</comment>
<protein>
    <submittedName>
        <fullName evidence="3">F-box/lrr-repeat protein</fullName>
    </submittedName>
</protein>
<keyword evidence="4" id="KW-1185">Reference proteome</keyword>